<dbReference type="RefSeq" id="WP_151143965.1">
    <property type="nucleotide sequence ID" value="NZ_WAGX01000005.1"/>
</dbReference>
<gene>
    <name evidence="11" type="ORF">F7O84_07905</name>
</gene>
<evidence type="ECO:0000256" key="3">
    <source>
        <dbReference type="ARBA" id="ARBA00022723"/>
    </source>
</evidence>
<accession>A0A7V7UBF8</accession>
<keyword evidence="7" id="KW-0411">Iron-sulfur</keyword>
<reference evidence="11 12" key="1">
    <citation type="submission" date="2019-09" db="EMBL/GenBank/DDBJ databases">
        <authorList>
            <person name="Valk L.C."/>
        </authorList>
    </citation>
    <scope>NUCLEOTIDE SEQUENCE [LARGE SCALE GENOMIC DNA]</scope>
    <source>
        <strain evidence="11">GalUA</strain>
    </source>
</reference>
<dbReference type="SUPFAM" id="SSF46548">
    <property type="entry name" value="alpha-helical ferredoxin"/>
    <property type="match status" value="1"/>
</dbReference>
<dbReference type="SUPFAM" id="SSF142019">
    <property type="entry name" value="Nqo1 FMN-binding domain-like"/>
    <property type="match status" value="1"/>
</dbReference>
<keyword evidence="4" id="KW-0677">Repeat</keyword>
<evidence type="ECO:0000256" key="5">
    <source>
        <dbReference type="ARBA" id="ARBA00022982"/>
    </source>
</evidence>
<dbReference type="GO" id="GO:0016020">
    <property type="term" value="C:membrane"/>
    <property type="evidence" value="ECO:0007669"/>
    <property type="project" value="InterPro"/>
</dbReference>
<evidence type="ECO:0000313" key="12">
    <source>
        <dbReference type="Proteomes" id="UP000461768"/>
    </source>
</evidence>
<feature type="domain" description="NADH-ubiquinone oxidoreductase 51kDa subunit FMN-binding" evidence="8">
    <location>
        <begin position="13"/>
        <end position="151"/>
    </location>
</feature>
<dbReference type="PROSITE" id="PS00198">
    <property type="entry name" value="4FE4S_FER_1"/>
    <property type="match status" value="1"/>
</dbReference>
<dbReference type="OrthoDB" id="9767754at2"/>
<keyword evidence="6" id="KW-0408">Iron</keyword>
<dbReference type="InterPro" id="IPR017900">
    <property type="entry name" value="4Fe4S_Fe_S_CS"/>
</dbReference>
<evidence type="ECO:0000256" key="1">
    <source>
        <dbReference type="ARBA" id="ARBA00022448"/>
    </source>
</evidence>
<keyword evidence="12" id="KW-1185">Reference proteome</keyword>
<dbReference type="SUPFAM" id="SSF142984">
    <property type="entry name" value="Nqo1 middle domain-like"/>
    <property type="match status" value="1"/>
</dbReference>
<evidence type="ECO:0000313" key="11">
    <source>
        <dbReference type="EMBL" id="KAB1437524.1"/>
    </source>
</evidence>
<evidence type="ECO:0000259" key="10">
    <source>
        <dbReference type="Pfam" id="PF13375"/>
    </source>
</evidence>
<dbReference type="Gene3D" id="3.10.20.600">
    <property type="match status" value="1"/>
</dbReference>
<dbReference type="Gene3D" id="3.40.50.11540">
    <property type="entry name" value="NADH-ubiquinone oxidoreductase 51kDa subunit"/>
    <property type="match status" value="1"/>
</dbReference>
<dbReference type="PANTHER" id="PTHR43034:SF2">
    <property type="entry name" value="ION-TRANSLOCATING OXIDOREDUCTASE COMPLEX SUBUNIT C"/>
    <property type="match status" value="1"/>
</dbReference>
<dbReference type="InterPro" id="IPR037225">
    <property type="entry name" value="Nuo51_FMN-bd_sf"/>
</dbReference>
<dbReference type="InterPro" id="IPR026902">
    <property type="entry name" value="RnfC_N"/>
</dbReference>
<dbReference type="GO" id="GO:0046872">
    <property type="term" value="F:metal ion binding"/>
    <property type="evidence" value="ECO:0007669"/>
    <property type="project" value="UniProtKB-KW"/>
</dbReference>
<keyword evidence="5" id="KW-0249">Electron transport</keyword>
<dbReference type="AlphaFoldDB" id="A0A7V7UBF8"/>
<evidence type="ECO:0000256" key="6">
    <source>
        <dbReference type="ARBA" id="ARBA00023004"/>
    </source>
</evidence>
<evidence type="ECO:0000259" key="9">
    <source>
        <dbReference type="Pfam" id="PF10531"/>
    </source>
</evidence>
<dbReference type="Gene3D" id="3.30.70.20">
    <property type="match status" value="1"/>
</dbReference>
<comment type="caution">
    <text evidence="11">The sequence shown here is derived from an EMBL/GenBank/DDBJ whole genome shotgun (WGS) entry which is preliminary data.</text>
</comment>
<dbReference type="PIRSF" id="PIRSF036408">
    <property type="entry name" value="PduS_prd"/>
    <property type="match status" value="1"/>
</dbReference>
<dbReference type="InterPro" id="IPR011538">
    <property type="entry name" value="Nuo51_FMN-bd"/>
</dbReference>
<dbReference type="Pfam" id="PF13375">
    <property type="entry name" value="RnfC_N"/>
    <property type="match status" value="1"/>
</dbReference>
<keyword evidence="1" id="KW-0813">Transport</keyword>
<dbReference type="Pfam" id="PF13534">
    <property type="entry name" value="Fer4_17"/>
    <property type="match status" value="1"/>
</dbReference>
<sequence length="444" mass="48216">MEMLELKKALFEGGVVGAGGAGFPTYAKLSDQAETIILNCAECEPLIKVDRQLMTDYVDEILSGMQMLVDTMGANEGIIAIKKSYLSSIEAVKSSIENYKKLRLHILPDIYPAGDEVVLIYETTKKIVEQGKIPITVGCVVVNVETVLNVYKKVTKDENVTTKFVTVAGLVKNPITALVPIGITVKKLIDMAGGFLEEDFIVIMGGPMTGKICSVFDVVTKTTKAILVLPTSCPPVTKRQSTTKSNLKAAMSACSQCSMCTSLCPRNLLGASIKPHEFMRAIANGITYNVEPFMNTFYCVSCGLCEMYSCHQGLSPRRLLDEYKNGLRAKGVKPMQKPNGPVNRLREERKVPEHRLINRLGLAKFDVAAPLVTCETGMKEVKLLLRQSLGAPCKACVKVQDKVLKGQIIGMPEDGALGVCLHASISGTITTVNDNFIIIVSGDE</sequence>
<reference evidence="11 12" key="2">
    <citation type="submission" date="2020-02" db="EMBL/GenBank/DDBJ databases">
        <title>Candidatus Galacturonibacter soehngenii shows hetero-acetogenic catabolism of galacturonic acid but lacks a canonical carbon monoxide dehydrogenase/acetyl-CoA synthase complex.</title>
        <authorList>
            <person name="Diender M."/>
            <person name="Stouten G.R."/>
            <person name="Petersen J.F."/>
            <person name="Nielsen P.H."/>
            <person name="Dueholm M.S."/>
            <person name="Pronk J.T."/>
            <person name="Van Loosdrecht M.C.M."/>
        </authorList>
    </citation>
    <scope>NUCLEOTIDE SEQUENCE [LARGE SCALE GENOMIC DNA]</scope>
    <source>
        <strain evidence="11">GalUA</strain>
    </source>
</reference>
<dbReference type="InterPro" id="IPR017054">
    <property type="entry name" value="PduS"/>
</dbReference>
<feature type="domain" description="RnfC Barrel sandwich hybrid" evidence="10">
    <location>
        <begin position="379"/>
        <end position="436"/>
    </location>
</feature>
<evidence type="ECO:0000256" key="2">
    <source>
        <dbReference type="ARBA" id="ARBA00022485"/>
    </source>
</evidence>
<dbReference type="GO" id="GO:0051539">
    <property type="term" value="F:4 iron, 4 sulfur cluster binding"/>
    <property type="evidence" value="ECO:0007669"/>
    <property type="project" value="UniProtKB-KW"/>
</dbReference>
<dbReference type="EMBL" id="WAGX01000005">
    <property type="protein sequence ID" value="KAB1437524.1"/>
    <property type="molecule type" value="Genomic_DNA"/>
</dbReference>
<keyword evidence="2" id="KW-0004">4Fe-4S</keyword>
<protein>
    <submittedName>
        <fullName evidence="11">Electron transport complex protein RnfC</fullName>
    </submittedName>
</protein>
<dbReference type="Proteomes" id="UP000461768">
    <property type="component" value="Unassembled WGS sequence"/>
</dbReference>
<evidence type="ECO:0000259" key="8">
    <source>
        <dbReference type="Pfam" id="PF01512"/>
    </source>
</evidence>
<dbReference type="Pfam" id="PF01512">
    <property type="entry name" value="Complex1_51K"/>
    <property type="match status" value="1"/>
</dbReference>
<dbReference type="GO" id="GO:0009055">
    <property type="term" value="F:electron transfer activity"/>
    <property type="evidence" value="ECO:0007669"/>
    <property type="project" value="InterPro"/>
</dbReference>
<dbReference type="InterPro" id="IPR010208">
    <property type="entry name" value="Ion_transpt_RnfC/RsxC"/>
</dbReference>
<dbReference type="InterPro" id="IPR019554">
    <property type="entry name" value="Soluble_ligand-bd"/>
</dbReference>
<feature type="domain" description="Soluble ligand binding" evidence="9">
    <location>
        <begin position="165"/>
        <end position="210"/>
    </location>
</feature>
<name>A0A7V7UBF8_9FIRM</name>
<evidence type="ECO:0000256" key="7">
    <source>
        <dbReference type="ARBA" id="ARBA00023014"/>
    </source>
</evidence>
<dbReference type="Pfam" id="PF10531">
    <property type="entry name" value="SLBB"/>
    <property type="match status" value="1"/>
</dbReference>
<keyword evidence="3" id="KW-0479">Metal-binding</keyword>
<organism evidence="11 12">
    <name type="scientific">Candidatus Galacturonatibacter soehngenii</name>
    <dbReference type="NCBI Taxonomy" id="2307010"/>
    <lineage>
        <taxon>Bacteria</taxon>
        <taxon>Bacillati</taxon>
        <taxon>Bacillota</taxon>
        <taxon>Clostridia</taxon>
        <taxon>Lachnospirales</taxon>
        <taxon>Lachnospiraceae</taxon>
        <taxon>Candidatus Galacturonatibacter</taxon>
    </lineage>
</organism>
<dbReference type="PANTHER" id="PTHR43034">
    <property type="entry name" value="ION-TRANSLOCATING OXIDOREDUCTASE COMPLEX SUBUNIT C"/>
    <property type="match status" value="1"/>
</dbReference>
<proteinExistence type="predicted"/>
<evidence type="ECO:0000256" key="4">
    <source>
        <dbReference type="ARBA" id="ARBA00022737"/>
    </source>
</evidence>